<organism evidence="2 3">
    <name type="scientific">Diversispora eburnea</name>
    <dbReference type="NCBI Taxonomy" id="1213867"/>
    <lineage>
        <taxon>Eukaryota</taxon>
        <taxon>Fungi</taxon>
        <taxon>Fungi incertae sedis</taxon>
        <taxon>Mucoromycota</taxon>
        <taxon>Glomeromycotina</taxon>
        <taxon>Glomeromycetes</taxon>
        <taxon>Diversisporales</taxon>
        <taxon>Diversisporaceae</taxon>
        <taxon>Diversispora</taxon>
    </lineage>
</organism>
<sequence length="122" mass="14008">HLPVLKLMAPTLAKFQLYIGQEPPDEYLDKVIQSWAYLEGHIPKIIEAPVISQLPDTQKMIDEALAKQKSNYDAEIEKLRKEVQSSKAQKTQVPVLQTIESVRQPRGPPSNLKTDKDYEDYY</sequence>
<evidence type="ECO:0000313" key="3">
    <source>
        <dbReference type="Proteomes" id="UP000789706"/>
    </source>
</evidence>
<dbReference type="AlphaFoldDB" id="A0A9N9DZC5"/>
<name>A0A9N9DZC5_9GLOM</name>
<dbReference type="EMBL" id="CAJVPK010007830">
    <property type="protein sequence ID" value="CAG8658240.1"/>
    <property type="molecule type" value="Genomic_DNA"/>
</dbReference>
<accession>A0A9N9DZC5</accession>
<protein>
    <submittedName>
        <fullName evidence="2">3165_t:CDS:1</fullName>
    </submittedName>
</protein>
<feature type="compositionally biased region" description="Polar residues" evidence="1">
    <location>
        <begin position="85"/>
        <end position="101"/>
    </location>
</feature>
<feature type="region of interest" description="Disordered" evidence="1">
    <location>
        <begin position="83"/>
        <end position="122"/>
    </location>
</feature>
<feature type="non-terminal residue" evidence="2">
    <location>
        <position position="122"/>
    </location>
</feature>
<keyword evidence="3" id="KW-1185">Reference proteome</keyword>
<reference evidence="2" key="1">
    <citation type="submission" date="2021-06" db="EMBL/GenBank/DDBJ databases">
        <authorList>
            <person name="Kallberg Y."/>
            <person name="Tangrot J."/>
            <person name="Rosling A."/>
        </authorList>
    </citation>
    <scope>NUCLEOTIDE SEQUENCE</scope>
    <source>
        <strain evidence="2">AZ414A</strain>
    </source>
</reference>
<feature type="non-terminal residue" evidence="2">
    <location>
        <position position="1"/>
    </location>
</feature>
<evidence type="ECO:0000313" key="2">
    <source>
        <dbReference type="EMBL" id="CAG8658240.1"/>
    </source>
</evidence>
<dbReference type="Proteomes" id="UP000789706">
    <property type="component" value="Unassembled WGS sequence"/>
</dbReference>
<gene>
    <name evidence="2" type="ORF">DEBURN_LOCUS11678</name>
</gene>
<evidence type="ECO:0000256" key="1">
    <source>
        <dbReference type="SAM" id="MobiDB-lite"/>
    </source>
</evidence>
<comment type="caution">
    <text evidence="2">The sequence shown here is derived from an EMBL/GenBank/DDBJ whole genome shotgun (WGS) entry which is preliminary data.</text>
</comment>
<proteinExistence type="predicted"/>
<dbReference type="OrthoDB" id="2441131at2759"/>